<dbReference type="Proteomes" id="UP000821853">
    <property type="component" value="Chromosome 10"/>
</dbReference>
<dbReference type="AlphaFoldDB" id="A0A9J6FKP8"/>
<sequence>MECKVFLAAMAKKMLEQSPLKSSIVKNLSFFDHRMTCSRPDQCLVGLRKVLDVLTMAGRLSDYQ</sequence>
<gene>
    <name evidence="1" type="ORF">HPB48_004150</name>
</gene>
<dbReference type="VEuPathDB" id="VectorBase:HLOH_047470"/>
<evidence type="ECO:0000313" key="1">
    <source>
        <dbReference type="EMBL" id="KAH9363629.1"/>
    </source>
</evidence>
<protein>
    <submittedName>
        <fullName evidence="1">Uncharacterized protein</fullName>
    </submittedName>
</protein>
<accession>A0A9J6FKP8</accession>
<comment type="caution">
    <text evidence="1">The sequence shown here is derived from an EMBL/GenBank/DDBJ whole genome shotgun (WGS) entry which is preliminary data.</text>
</comment>
<name>A0A9J6FKP8_HAELO</name>
<dbReference type="EMBL" id="JABSTR010000002">
    <property type="protein sequence ID" value="KAH9363629.1"/>
    <property type="molecule type" value="Genomic_DNA"/>
</dbReference>
<reference evidence="1 2" key="1">
    <citation type="journal article" date="2020" name="Cell">
        <title>Large-Scale Comparative Analyses of Tick Genomes Elucidate Their Genetic Diversity and Vector Capacities.</title>
        <authorList>
            <consortium name="Tick Genome and Microbiome Consortium (TIGMIC)"/>
            <person name="Jia N."/>
            <person name="Wang J."/>
            <person name="Shi W."/>
            <person name="Du L."/>
            <person name="Sun Y."/>
            <person name="Zhan W."/>
            <person name="Jiang J.F."/>
            <person name="Wang Q."/>
            <person name="Zhang B."/>
            <person name="Ji P."/>
            <person name="Bell-Sakyi L."/>
            <person name="Cui X.M."/>
            <person name="Yuan T.T."/>
            <person name="Jiang B.G."/>
            <person name="Yang W.F."/>
            <person name="Lam T.T."/>
            <person name="Chang Q.C."/>
            <person name="Ding S.J."/>
            <person name="Wang X.J."/>
            <person name="Zhu J.G."/>
            <person name="Ruan X.D."/>
            <person name="Zhao L."/>
            <person name="Wei J.T."/>
            <person name="Ye R.Z."/>
            <person name="Que T.C."/>
            <person name="Du C.H."/>
            <person name="Zhou Y.H."/>
            <person name="Cheng J.X."/>
            <person name="Dai P.F."/>
            <person name="Guo W.B."/>
            <person name="Han X.H."/>
            <person name="Huang E.J."/>
            <person name="Li L.F."/>
            <person name="Wei W."/>
            <person name="Gao Y.C."/>
            <person name="Liu J.Z."/>
            <person name="Shao H.Z."/>
            <person name="Wang X."/>
            <person name="Wang C.C."/>
            <person name="Yang T.C."/>
            <person name="Huo Q.B."/>
            <person name="Li W."/>
            <person name="Chen H.Y."/>
            <person name="Chen S.E."/>
            <person name="Zhou L.G."/>
            <person name="Ni X.B."/>
            <person name="Tian J.H."/>
            <person name="Sheng Y."/>
            <person name="Liu T."/>
            <person name="Pan Y.S."/>
            <person name="Xia L.Y."/>
            <person name="Li J."/>
            <person name="Zhao F."/>
            <person name="Cao W.C."/>
        </authorList>
    </citation>
    <scope>NUCLEOTIDE SEQUENCE [LARGE SCALE GENOMIC DNA]</scope>
    <source>
        <strain evidence="1">HaeL-2018</strain>
    </source>
</reference>
<organism evidence="1 2">
    <name type="scientific">Haemaphysalis longicornis</name>
    <name type="common">Bush tick</name>
    <dbReference type="NCBI Taxonomy" id="44386"/>
    <lineage>
        <taxon>Eukaryota</taxon>
        <taxon>Metazoa</taxon>
        <taxon>Ecdysozoa</taxon>
        <taxon>Arthropoda</taxon>
        <taxon>Chelicerata</taxon>
        <taxon>Arachnida</taxon>
        <taxon>Acari</taxon>
        <taxon>Parasitiformes</taxon>
        <taxon>Ixodida</taxon>
        <taxon>Ixodoidea</taxon>
        <taxon>Ixodidae</taxon>
        <taxon>Haemaphysalinae</taxon>
        <taxon>Haemaphysalis</taxon>
    </lineage>
</organism>
<proteinExistence type="predicted"/>
<evidence type="ECO:0000313" key="2">
    <source>
        <dbReference type="Proteomes" id="UP000821853"/>
    </source>
</evidence>
<keyword evidence="2" id="KW-1185">Reference proteome</keyword>